<evidence type="ECO:0000313" key="1">
    <source>
        <dbReference type="EMBL" id="CAG6743917.1"/>
    </source>
</evidence>
<accession>A0A8D8ZD50</accession>
<dbReference type="EMBL" id="HBUF01456187">
    <property type="protein sequence ID" value="CAG6743916.1"/>
    <property type="molecule type" value="Transcribed_RNA"/>
</dbReference>
<protein>
    <submittedName>
        <fullName evidence="1">Uncharacterized protein</fullName>
    </submittedName>
</protein>
<sequence length="124" mass="14574">MGGQLKHVATGGLTQANIYHPLENLHYLFLVQFSNFPFQIKGGTPVITSLHSCFDRFYSRADRFVLVQWFCCWLNREICPYWCSYFQPKLKPVRTPIGPKVYYTFLCRVDGDLFLHYIFVPPRS</sequence>
<proteinExistence type="predicted"/>
<name>A0A8D8ZD50_9HEMI</name>
<dbReference type="EMBL" id="HBUF01456188">
    <property type="protein sequence ID" value="CAG6743917.1"/>
    <property type="molecule type" value="Transcribed_RNA"/>
</dbReference>
<reference evidence="1" key="1">
    <citation type="submission" date="2021-05" db="EMBL/GenBank/DDBJ databases">
        <authorList>
            <person name="Alioto T."/>
            <person name="Alioto T."/>
            <person name="Gomez Garrido J."/>
        </authorList>
    </citation>
    <scope>NUCLEOTIDE SEQUENCE</scope>
</reference>
<dbReference type="AlphaFoldDB" id="A0A8D8ZD50"/>
<organism evidence="1">
    <name type="scientific">Cacopsylla melanoneura</name>
    <dbReference type="NCBI Taxonomy" id="428564"/>
    <lineage>
        <taxon>Eukaryota</taxon>
        <taxon>Metazoa</taxon>
        <taxon>Ecdysozoa</taxon>
        <taxon>Arthropoda</taxon>
        <taxon>Hexapoda</taxon>
        <taxon>Insecta</taxon>
        <taxon>Pterygota</taxon>
        <taxon>Neoptera</taxon>
        <taxon>Paraneoptera</taxon>
        <taxon>Hemiptera</taxon>
        <taxon>Sternorrhyncha</taxon>
        <taxon>Psylloidea</taxon>
        <taxon>Psyllidae</taxon>
        <taxon>Psyllinae</taxon>
        <taxon>Cacopsylla</taxon>
    </lineage>
</organism>